<reference evidence="12 13" key="1">
    <citation type="submission" date="2021-06" db="EMBL/GenBank/DDBJ databases">
        <title>Genome sequence of Babesia caballi.</title>
        <authorList>
            <person name="Yamagishi J."/>
            <person name="Kidaka T."/>
            <person name="Ochi A."/>
        </authorList>
    </citation>
    <scope>NUCLEOTIDE SEQUENCE [LARGE SCALE GENOMIC DNA]</scope>
    <source>
        <strain evidence="12">USDA-D6B2</strain>
    </source>
</reference>
<evidence type="ECO:0000256" key="3">
    <source>
        <dbReference type="ARBA" id="ARBA00022750"/>
    </source>
</evidence>
<dbReference type="GO" id="GO:0016485">
    <property type="term" value="P:protein processing"/>
    <property type="evidence" value="ECO:0007669"/>
    <property type="project" value="UniProtKB-ARBA"/>
</dbReference>
<keyword evidence="3 7" id="KW-0064">Aspartyl protease</keyword>
<dbReference type="GO" id="GO:0004190">
    <property type="term" value="F:aspartic-type endopeptidase activity"/>
    <property type="evidence" value="ECO:0007669"/>
    <property type="project" value="UniProtKB-KW"/>
</dbReference>
<feature type="domain" description="Peptidase A1" evidence="11">
    <location>
        <begin position="183"/>
        <end position="566"/>
    </location>
</feature>
<feature type="region of interest" description="Disordered" evidence="8">
    <location>
        <begin position="461"/>
        <end position="517"/>
    </location>
</feature>
<evidence type="ECO:0000256" key="1">
    <source>
        <dbReference type="ARBA" id="ARBA00007447"/>
    </source>
</evidence>
<evidence type="ECO:0000256" key="10">
    <source>
        <dbReference type="SAM" id="SignalP"/>
    </source>
</evidence>
<keyword evidence="10" id="KW-0732">Signal</keyword>
<comment type="similarity">
    <text evidence="1 7">Belongs to the peptidase A1 family.</text>
</comment>
<dbReference type="PROSITE" id="PS51767">
    <property type="entry name" value="PEPTIDASE_A1"/>
    <property type="match status" value="1"/>
</dbReference>
<evidence type="ECO:0000256" key="4">
    <source>
        <dbReference type="ARBA" id="ARBA00022801"/>
    </source>
</evidence>
<dbReference type="RefSeq" id="XP_067713797.1">
    <property type="nucleotide sequence ID" value="XM_067857696.1"/>
</dbReference>
<dbReference type="Gene3D" id="2.40.70.10">
    <property type="entry name" value="Acid Proteases"/>
    <property type="match status" value="2"/>
</dbReference>
<feature type="transmembrane region" description="Helical" evidence="9">
    <location>
        <begin position="600"/>
        <end position="619"/>
    </location>
</feature>
<dbReference type="Proteomes" id="UP001497744">
    <property type="component" value="Unassembled WGS sequence"/>
</dbReference>
<protein>
    <submittedName>
        <fullName evidence="12">Aspartyl proteinase, putative</fullName>
    </submittedName>
</protein>
<keyword evidence="6" id="KW-1015">Disulfide bond</keyword>
<evidence type="ECO:0000313" key="13">
    <source>
        <dbReference type="Proteomes" id="UP001497744"/>
    </source>
</evidence>
<dbReference type="Pfam" id="PF00026">
    <property type="entry name" value="Asp"/>
    <property type="match status" value="1"/>
</dbReference>
<keyword evidence="9" id="KW-0472">Membrane</keyword>
<feature type="disulfide bond" evidence="6">
    <location>
        <begin position="214"/>
        <end position="219"/>
    </location>
</feature>
<dbReference type="InterPro" id="IPR001461">
    <property type="entry name" value="Aspartic_peptidase_A1"/>
</dbReference>
<evidence type="ECO:0000256" key="9">
    <source>
        <dbReference type="SAM" id="Phobius"/>
    </source>
</evidence>
<name>A0AAV4LNU6_BABCB</name>
<proteinExistence type="inferred from homology"/>
<dbReference type="InterPro" id="IPR033121">
    <property type="entry name" value="PEPTIDASE_A1"/>
</dbReference>
<feature type="compositionally biased region" description="Basic and acidic residues" evidence="8">
    <location>
        <begin position="461"/>
        <end position="494"/>
    </location>
</feature>
<dbReference type="InterPro" id="IPR021109">
    <property type="entry name" value="Peptidase_aspartic_dom_sf"/>
</dbReference>
<feature type="active site" evidence="5">
    <location>
        <position position="201"/>
    </location>
</feature>
<accession>A0AAV4LNU6</accession>
<dbReference type="SUPFAM" id="SSF50630">
    <property type="entry name" value="Acid proteases"/>
    <property type="match status" value="2"/>
</dbReference>
<keyword evidence="4 7" id="KW-0378">Hydrolase</keyword>
<dbReference type="CDD" id="cd05471">
    <property type="entry name" value="pepsin_like"/>
    <property type="match status" value="1"/>
</dbReference>
<evidence type="ECO:0000256" key="5">
    <source>
        <dbReference type="PIRSR" id="PIRSR601461-1"/>
    </source>
</evidence>
<dbReference type="PANTHER" id="PTHR47966">
    <property type="entry name" value="BETA-SITE APP-CLEAVING ENZYME, ISOFORM A-RELATED"/>
    <property type="match status" value="1"/>
</dbReference>
<dbReference type="PRINTS" id="PR00792">
    <property type="entry name" value="PEPSIN"/>
</dbReference>
<feature type="compositionally biased region" description="Basic residues" evidence="8">
    <location>
        <begin position="110"/>
        <end position="119"/>
    </location>
</feature>
<evidence type="ECO:0000256" key="8">
    <source>
        <dbReference type="SAM" id="MobiDB-lite"/>
    </source>
</evidence>
<dbReference type="AlphaFoldDB" id="A0AAV4LNU6"/>
<organism evidence="12 13">
    <name type="scientific">Babesia caballi</name>
    <dbReference type="NCBI Taxonomy" id="5871"/>
    <lineage>
        <taxon>Eukaryota</taxon>
        <taxon>Sar</taxon>
        <taxon>Alveolata</taxon>
        <taxon>Apicomplexa</taxon>
        <taxon>Aconoidasida</taxon>
        <taxon>Piroplasmida</taxon>
        <taxon>Babesiidae</taxon>
        <taxon>Babesia</taxon>
    </lineage>
</organism>
<feature type="active site" evidence="5">
    <location>
        <position position="394"/>
    </location>
</feature>
<dbReference type="PANTHER" id="PTHR47966:SF51">
    <property type="entry name" value="BETA-SITE APP-CLEAVING ENZYME, ISOFORM A-RELATED"/>
    <property type="match status" value="1"/>
</dbReference>
<dbReference type="GeneID" id="94193209"/>
<dbReference type="InterPro" id="IPR001969">
    <property type="entry name" value="Aspartic_peptidase_AS"/>
</dbReference>
<gene>
    <name evidence="12" type="ORF">BcabD6B2_11610</name>
</gene>
<evidence type="ECO:0000313" key="12">
    <source>
        <dbReference type="EMBL" id="GIX61726.1"/>
    </source>
</evidence>
<keyword evidence="9" id="KW-0812">Transmembrane</keyword>
<keyword evidence="2 7" id="KW-0645">Protease</keyword>
<sequence>MVGVTVCALAVSVAYWQLADGLGSSAGPAVNWSQKQCEEFGSCGGVIIDAYDGAALLGADAKVAPRWDTHARALRQSLRAQYPRMLTSQLFVKPKFAVKLHRFTELHRKAYRDKTRRKNSPHDRSKVQESGTNNQTKKNERTSFLGEDVRVSSSTVGVPIDDADQPGAKRLRQFLLNFENNQYFGEVEVGTPPIKFVVVFDTGSSQFWIPSTECSSNGCSRHRRFDANASSTYTGSPKDDAASNAYIQYGTGECVLTLGYDTVKIGPLEIKDQSVGLATYESDHPFGDLPFDGLVGLGFPDANFSGDDKALPLMDNIVKQKLLKRNIMAFYMSKDPSQPGALSFGSIDPVYVLPGHSPWWFPVVSTDFWEIAMDGILVDGKPLPLNGPYNAAIDTGSSLISGPSEVVGALLEKLPLANDCTNIGSLPTISFVFVDMLGRKIKFDLSPNDYVVISDEDTEFSDVRKSGDGASDDSSKTVTKGDMDGSHGQPEKHLPGTRHRGKQVPESAGGQHGDAGSAAGSARRCIIGIMAMDVPKPKGPLFVMGVNFINRYMAIFDRDSMAVGLVPSAHDADHSSKQRQLEDDFDIQLGTGFSVYKAQVLFGVFLINLVLLPAIYLATR</sequence>
<dbReference type="FunFam" id="2.40.70.10:FF:000115">
    <property type="entry name" value="Lysosomal aspartic protease"/>
    <property type="match status" value="1"/>
</dbReference>
<feature type="region of interest" description="Disordered" evidence="8">
    <location>
        <begin position="110"/>
        <end position="146"/>
    </location>
</feature>
<evidence type="ECO:0000259" key="11">
    <source>
        <dbReference type="PROSITE" id="PS51767"/>
    </source>
</evidence>
<dbReference type="PROSITE" id="PS00141">
    <property type="entry name" value="ASP_PROTEASE"/>
    <property type="match status" value="1"/>
</dbReference>
<dbReference type="InterPro" id="IPR034164">
    <property type="entry name" value="Pepsin-like_dom"/>
</dbReference>
<dbReference type="EMBL" id="BPLF01000001">
    <property type="protein sequence ID" value="GIX61726.1"/>
    <property type="molecule type" value="Genomic_DNA"/>
</dbReference>
<evidence type="ECO:0000256" key="6">
    <source>
        <dbReference type="PIRSR" id="PIRSR601461-2"/>
    </source>
</evidence>
<feature type="chain" id="PRO_5043450280" evidence="10">
    <location>
        <begin position="22"/>
        <end position="620"/>
    </location>
</feature>
<comment type="caution">
    <text evidence="12">The sequence shown here is derived from an EMBL/GenBank/DDBJ whole genome shotgun (WGS) entry which is preliminary data.</text>
</comment>
<keyword evidence="13" id="KW-1185">Reference proteome</keyword>
<evidence type="ECO:0000256" key="2">
    <source>
        <dbReference type="ARBA" id="ARBA00022670"/>
    </source>
</evidence>
<evidence type="ECO:0000256" key="7">
    <source>
        <dbReference type="RuleBase" id="RU000454"/>
    </source>
</evidence>
<feature type="signal peptide" evidence="10">
    <location>
        <begin position="1"/>
        <end position="21"/>
    </location>
</feature>
<keyword evidence="9" id="KW-1133">Transmembrane helix</keyword>